<evidence type="ECO:0000256" key="4">
    <source>
        <dbReference type="ARBA" id="ARBA00023110"/>
    </source>
</evidence>
<comment type="similarity">
    <text evidence="2">Belongs to the PpiC/parvulin rotamase family.</text>
</comment>
<name>A0A974PVR9_9RHOO</name>
<dbReference type="SUPFAM" id="SSF109998">
    <property type="entry name" value="Triger factor/SurA peptide-binding domain-like"/>
    <property type="match status" value="1"/>
</dbReference>
<feature type="domain" description="PpiC" evidence="7">
    <location>
        <begin position="184"/>
        <end position="285"/>
    </location>
</feature>
<accession>A0A974PVR9</accession>
<dbReference type="InterPro" id="IPR000297">
    <property type="entry name" value="PPIase_PpiC"/>
</dbReference>
<dbReference type="Pfam" id="PF13145">
    <property type="entry name" value="Rotamase_2"/>
    <property type="match status" value="1"/>
</dbReference>
<proteinExistence type="inferred from homology"/>
<keyword evidence="9" id="KW-1185">Reference proteome</keyword>
<evidence type="ECO:0000256" key="5">
    <source>
        <dbReference type="PROSITE-ProRule" id="PRU00278"/>
    </source>
</evidence>
<dbReference type="InterPro" id="IPR027304">
    <property type="entry name" value="Trigger_fact/SurA_dom_sf"/>
</dbReference>
<dbReference type="GO" id="GO:0003755">
    <property type="term" value="F:peptidyl-prolyl cis-trans isomerase activity"/>
    <property type="evidence" value="ECO:0007669"/>
    <property type="project" value="UniProtKB-KW"/>
</dbReference>
<keyword evidence="4 5" id="KW-0697">Rotamase</keyword>
<evidence type="ECO:0000256" key="3">
    <source>
        <dbReference type="ARBA" id="ARBA00013194"/>
    </source>
</evidence>
<dbReference type="Gene3D" id="1.10.4030.10">
    <property type="entry name" value="Porin chaperone SurA, peptide-binding domain"/>
    <property type="match status" value="1"/>
</dbReference>
<feature type="chain" id="PRO_5036776792" description="peptidylprolyl isomerase" evidence="6">
    <location>
        <begin position="32"/>
        <end position="342"/>
    </location>
</feature>
<evidence type="ECO:0000313" key="9">
    <source>
        <dbReference type="Proteomes" id="UP000663444"/>
    </source>
</evidence>
<feature type="signal peptide" evidence="6">
    <location>
        <begin position="1"/>
        <end position="31"/>
    </location>
</feature>
<dbReference type="InterPro" id="IPR050245">
    <property type="entry name" value="PrsA_foldase"/>
</dbReference>
<evidence type="ECO:0000256" key="1">
    <source>
        <dbReference type="ARBA" id="ARBA00000971"/>
    </source>
</evidence>
<protein>
    <recommendedName>
        <fullName evidence="3">peptidylprolyl isomerase</fullName>
        <ecNumber evidence="3">5.2.1.8</ecNumber>
    </recommendedName>
</protein>
<evidence type="ECO:0000259" key="7">
    <source>
        <dbReference type="PROSITE" id="PS50198"/>
    </source>
</evidence>
<dbReference type="EC" id="5.2.1.8" evidence="3"/>
<evidence type="ECO:0000256" key="6">
    <source>
        <dbReference type="SAM" id="SignalP"/>
    </source>
</evidence>
<dbReference type="AlphaFoldDB" id="A0A974PVR9"/>
<gene>
    <name evidence="8" type="ORF">IWH25_11490</name>
</gene>
<organism evidence="8 9">
    <name type="scientific">Azospira restricta</name>
    <dbReference type="NCBI Taxonomy" id="404405"/>
    <lineage>
        <taxon>Bacteria</taxon>
        <taxon>Pseudomonadati</taxon>
        <taxon>Pseudomonadota</taxon>
        <taxon>Betaproteobacteria</taxon>
        <taxon>Rhodocyclales</taxon>
        <taxon>Rhodocyclaceae</taxon>
        <taxon>Azospira</taxon>
    </lineage>
</organism>
<comment type="catalytic activity">
    <reaction evidence="1">
        <text>[protein]-peptidylproline (omega=180) = [protein]-peptidylproline (omega=0)</text>
        <dbReference type="Rhea" id="RHEA:16237"/>
        <dbReference type="Rhea" id="RHEA-COMP:10747"/>
        <dbReference type="Rhea" id="RHEA-COMP:10748"/>
        <dbReference type="ChEBI" id="CHEBI:83833"/>
        <dbReference type="ChEBI" id="CHEBI:83834"/>
        <dbReference type="EC" id="5.2.1.8"/>
    </reaction>
</comment>
<dbReference type="Gene3D" id="3.10.50.40">
    <property type="match status" value="1"/>
</dbReference>
<dbReference type="Proteomes" id="UP000663444">
    <property type="component" value="Chromosome"/>
</dbReference>
<keyword evidence="5 8" id="KW-0413">Isomerase</keyword>
<dbReference type="PANTHER" id="PTHR47245">
    <property type="entry name" value="PEPTIDYLPROLYL ISOMERASE"/>
    <property type="match status" value="1"/>
</dbReference>
<dbReference type="SUPFAM" id="SSF54534">
    <property type="entry name" value="FKBP-like"/>
    <property type="match status" value="1"/>
</dbReference>
<sequence length="342" mass="37635">MTSIPSRFGVRLLHALIVAAGLSAAGALAQAAPAAPQAAAQEIPLYATVNGKPVTLQEYEIAFSALLRQKYYHGKVPEGEMAAVREEVKNRVVQRVLLAEEADRRGIKPDDAAVAEQIAKYDARYSSSPTWAQSRERMLPGLKKQLDEQSRMEVLERQVRGTHELSEGEVRAFYEQNPQLFTEPEKLRLSVILLGVDPAAGGPAWVQAREEAKTLHAQLVAGADFAEAARLRSSGKFAEEGGNAGYLHRGMLPEALQQRIDEFKVGVVGEPMDILEGVAIFRLDERVPPRLRQFADVAQRARDLAVRERQEKAWSEFLKELTGKADVKVVFNHTGGGGEGHR</sequence>
<dbReference type="PROSITE" id="PS50198">
    <property type="entry name" value="PPIC_PPIASE_2"/>
    <property type="match status" value="1"/>
</dbReference>
<evidence type="ECO:0000256" key="2">
    <source>
        <dbReference type="ARBA" id="ARBA00007656"/>
    </source>
</evidence>
<dbReference type="InterPro" id="IPR046357">
    <property type="entry name" value="PPIase_dom_sf"/>
</dbReference>
<dbReference type="Pfam" id="PF13623">
    <property type="entry name" value="SurA_N_2"/>
    <property type="match status" value="1"/>
</dbReference>
<dbReference type="EMBL" id="CP064781">
    <property type="protein sequence ID" value="QRJ62412.1"/>
    <property type="molecule type" value="Genomic_DNA"/>
</dbReference>
<dbReference type="KEGG" id="ares:IWH25_11490"/>
<dbReference type="PANTHER" id="PTHR47245:SF2">
    <property type="entry name" value="PEPTIDYL-PROLYL CIS-TRANS ISOMERASE HP_0175-RELATED"/>
    <property type="match status" value="1"/>
</dbReference>
<reference evidence="8" key="1">
    <citation type="submission" date="2020-11" db="EMBL/GenBank/DDBJ databases">
        <title>Azospira restricta DSM 18626 genome sequence.</title>
        <authorList>
            <person name="Moe W.M."/>
        </authorList>
    </citation>
    <scope>NUCLEOTIDE SEQUENCE</scope>
    <source>
        <strain evidence="8">DSM 18626</strain>
    </source>
</reference>
<dbReference type="RefSeq" id="WP_203385944.1">
    <property type="nucleotide sequence ID" value="NZ_CP064781.1"/>
</dbReference>
<keyword evidence="6" id="KW-0732">Signal</keyword>
<evidence type="ECO:0000313" key="8">
    <source>
        <dbReference type="EMBL" id="QRJ62412.1"/>
    </source>
</evidence>